<keyword evidence="1" id="KW-0238">DNA-binding</keyword>
<protein>
    <submittedName>
        <fullName evidence="4">Helix-turn-helix domain protein</fullName>
    </submittedName>
</protein>
<gene>
    <name evidence="4" type="ORF">KEBURONENSIS_00455</name>
    <name evidence="3" type="ORF">KEBURONENSIS_00551</name>
</gene>
<dbReference type="Pfam" id="PF01381">
    <property type="entry name" value="HTH_3"/>
    <property type="match status" value="1"/>
</dbReference>
<dbReference type="Gene3D" id="1.10.260.40">
    <property type="entry name" value="lambda repressor-like DNA-binding domains"/>
    <property type="match status" value="1"/>
</dbReference>
<dbReference type="EMBL" id="FXUV02000054">
    <property type="protein sequence ID" value="SNB81240.1"/>
    <property type="molecule type" value="Genomic_DNA"/>
</dbReference>
<feature type="domain" description="HTH cro/C1-type" evidence="2">
    <location>
        <begin position="7"/>
        <end position="61"/>
    </location>
</feature>
<dbReference type="RefSeq" id="WP_044250210.1">
    <property type="nucleotide sequence ID" value="NZ_CCNJ01000048.1"/>
</dbReference>
<dbReference type="CDD" id="cd00093">
    <property type="entry name" value="HTH_XRE"/>
    <property type="match status" value="1"/>
</dbReference>
<dbReference type="InterPro" id="IPR010982">
    <property type="entry name" value="Lambda_DNA-bd_dom_sf"/>
</dbReference>
<evidence type="ECO:0000313" key="5">
    <source>
        <dbReference type="Proteomes" id="UP000215450"/>
    </source>
</evidence>
<dbReference type="SMART" id="SM00530">
    <property type="entry name" value="HTH_XRE"/>
    <property type="match status" value="1"/>
</dbReference>
<dbReference type="InterPro" id="IPR050807">
    <property type="entry name" value="TransReg_Diox_bact_type"/>
</dbReference>
<dbReference type="STRING" id="1522312.GCA_900177895_01890"/>
<dbReference type="Proteomes" id="UP000215450">
    <property type="component" value="Unassembled WGS sequence"/>
</dbReference>
<dbReference type="AlphaFoldDB" id="A0A238TD32"/>
<evidence type="ECO:0000259" key="2">
    <source>
        <dbReference type="PROSITE" id="PS50943"/>
    </source>
</evidence>
<name>A0A238TD32_9NEIS</name>
<proteinExistence type="predicted"/>
<dbReference type="PANTHER" id="PTHR46797:SF1">
    <property type="entry name" value="METHYLPHOSPHONATE SYNTHASE"/>
    <property type="match status" value="1"/>
</dbReference>
<reference evidence="4 5" key="2">
    <citation type="submission" date="2017-06" db="EMBL/GenBank/DDBJ databases">
        <authorList>
            <person name="Kim H.J."/>
            <person name="Triplett B.A."/>
        </authorList>
    </citation>
    <scope>NUCLEOTIDE SEQUENCE [LARGE SCALE GENOMIC DNA]</scope>
    <source>
        <strain evidence="4">Kingella_eburonensis</strain>
    </source>
</reference>
<dbReference type="PROSITE" id="PS50943">
    <property type="entry name" value="HTH_CROC1"/>
    <property type="match status" value="1"/>
</dbReference>
<evidence type="ECO:0000313" key="4">
    <source>
        <dbReference type="EMBL" id="SNB81240.1"/>
    </source>
</evidence>
<organism evidence="4 5">
    <name type="scientific">Kingella negevensis</name>
    <dbReference type="NCBI Taxonomy" id="1522312"/>
    <lineage>
        <taxon>Bacteria</taxon>
        <taxon>Pseudomonadati</taxon>
        <taxon>Pseudomonadota</taxon>
        <taxon>Betaproteobacteria</taxon>
        <taxon>Neisseriales</taxon>
        <taxon>Neisseriaceae</taxon>
        <taxon>Kingella</taxon>
    </lineage>
</organism>
<accession>A0A238TD32</accession>
<dbReference type="GO" id="GO:0003677">
    <property type="term" value="F:DNA binding"/>
    <property type="evidence" value="ECO:0007669"/>
    <property type="project" value="UniProtKB-KW"/>
</dbReference>
<keyword evidence="5" id="KW-1185">Reference proteome</keyword>
<dbReference type="OrthoDB" id="8611903at2"/>
<dbReference type="SUPFAM" id="SSF47413">
    <property type="entry name" value="lambda repressor-like DNA-binding domains"/>
    <property type="match status" value="1"/>
</dbReference>
<dbReference type="PANTHER" id="PTHR46797">
    <property type="entry name" value="HTH-TYPE TRANSCRIPTIONAL REGULATOR"/>
    <property type="match status" value="1"/>
</dbReference>
<evidence type="ECO:0000256" key="1">
    <source>
        <dbReference type="ARBA" id="ARBA00023125"/>
    </source>
</evidence>
<dbReference type="GeneID" id="83625978"/>
<dbReference type="EMBL" id="FXUV01000063">
    <property type="protein sequence ID" value="SMQ13412.1"/>
    <property type="molecule type" value="Genomic_DNA"/>
</dbReference>
<evidence type="ECO:0000313" key="3">
    <source>
        <dbReference type="EMBL" id="SMQ13412.1"/>
    </source>
</evidence>
<sequence>MKNFEKIRMMRELNQLSQQNMADKLQMSINGYSKIERGETRLTVERMKQIAEIFKIDVTELLHEEEKHCILVIGEQYHSNNGHNIQIQNHDYMENQIELEKLRLLVQHQQEILA</sequence>
<reference evidence="3" key="1">
    <citation type="submission" date="2017-05" db="EMBL/GenBank/DDBJ databases">
        <authorList>
            <person name="Song R."/>
            <person name="Chenine A.L."/>
            <person name="Ruprecht R.M."/>
        </authorList>
    </citation>
    <scope>NUCLEOTIDE SEQUENCE</scope>
    <source>
        <strain evidence="3">Kingella_eburonensis</strain>
    </source>
</reference>
<dbReference type="InterPro" id="IPR001387">
    <property type="entry name" value="Cro/C1-type_HTH"/>
</dbReference>
<dbReference type="GO" id="GO:0003700">
    <property type="term" value="F:DNA-binding transcription factor activity"/>
    <property type="evidence" value="ECO:0007669"/>
    <property type="project" value="TreeGrafter"/>
</dbReference>
<dbReference type="GO" id="GO:0005829">
    <property type="term" value="C:cytosol"/>
    <property type="evidence" value="ECO:0007669"/>
    <property type="project" value="TreeGrafter"/>
</dbReference>